<evidence type="ECO:0000256" key="9">
    <source>
        <dbReference type="ARBA" id="ARBA00022840"/>
    </source>
</evidence>
<evidence type="ECO:0000256" key="8">
    <source>
        <dbReference type="ARBA" id="ARBA00022777"/>
    </source>
</evidence>
<dbReference type="Gene3D" id="1.20.120.160">
    <property type="entry name" value="HPT domain"/>
    <property type="match status" value="1"/>
</dbReference>
<dbReference type="InterPro" id="IPR036641">
    <property type="entry name" value="HPT_dom_sf"/>
</dbReference>
<evidence type="ECO:0000259" key="15">
    <source>
        <dbReference type="PROSITE" id="PS50894"/>
    </source>
</evidence>
<keyword evidence="5 12" id="KW-0597">Phosphoprotein</keyword>
<dbReference type="EMBL" id="JAFKCV010000013">
    <property type="protein sequence ID" value="MBN7827077.1"/>
    <property type="molecule type" value="Genomic_DNA"/>
</dbReference>
<dbReference type="InterPro" id="IPR037006">
    <property type="entry name" value="CheA-like_homodim_sf"/>
</dbReference>
<keyword evidence="6" id="KW-0808">Transferase</keyword>
<evidence type="ECO:0000313" key="17">
    <source>
        <dbReference type="Proteomes" id="UP000664654"/>
    </source>
</evidence>
<name>A0A939DQQ7_9ALTE</name>
<dbReference type="PANTHER" id="PTHR43395">
    <property type="entry name" value="SENSOR HISTIDINE KINASE CHEA"/>
    <property type="match status" value="1"/>
</dbReference>
<dbReference type="Pfam" id="PF01627">
    <property type="entry name" value="Hpt"/>
    <property type="match status" value="1"/>
</dbReference>
<dbReference type="Pfam" id="PF01584">
    <property type="entry name" value="CheW"/>
    <property type="match status" value="1"/>
</dbReference>
<evidence type="ECO:0000256" key="7">
    <source>
        <dbReference type="ARBA" id="ARBA00022741"/>
    </source>
</evidence>
<dbReference type="Gene3D" id="3.30.565.10">
    <property type="entry name" value="Histidine kinase-like ATPase, C-terminal domain"/>
    <property type="match status" value="1"/>
</dbReference>
<keyword evidence="17" id="KW-1185">Reference proteome</keyword>
<dbReference type="GO" id="GO:0005524">
    <property type="term" value="F:ATP binding"/>
    <property type="evidence" value="ECO:0007669"/>
    <property type="project" value="UniProtKB-KW"/>
</dbReference>
<evidence type="ECO:0000256" key="5">
    <source>
        <dbReference type="ARBA" id="ARBA00022553"/>
    </source>
</evidence>
<dbReference type="SUPFAM" id="SSF47384">
    <property type="entry name" value="Homodimeric domain of signal transducing histidine kinase"/>
    <property type="match status" value="1"/>
</dbReference>
<feature type="domain" description="Histidine kinase" evidence="13">
    <location>
        <begin position="299"/>
        <end position="547"/>
    </location>
</feature>
<dbReference type="Gene3D" id="2.30.30.40">
    <property type="entry name" value="SH3 Domains"/>
    <property type="match status" value="1"/>
</dbReference>
<proteinExistence type="predicted"/>
<dbReference type="InterPro" id="IPR002545">
    <property type="entry name" value="CheW-lke_dom"/>
</dbReference>
<dbReference type="CDD" id="cd16916">
    <property type="entry name" value="HATPase_CheA-like"/>
    <property type="match status" value="1"/>
</dbReference>
<dbReference type="RefSeq" id="WP_206575188.1">
    <property type="nucleotide sequence ID" value="NZ_JAFKCV010000013.1"/>
</dbReference>
<dbReference type="Pfam" id="PF02518">
    <property type="entry name" value="HATPase_c"/>
    <property type="match status" value="1"/>
</dbReference>
<dbReference type="SMART" id="SM00387">
    <property type="entry name" value="HATPase_c"/>
    <property type="match status" value="1"/>
</dbReference>
<sequence>MNDLLETFIDEAGEHLAALESALLELENNPGNTDHINLAFRAMHTIKGSAGMVGFDHLSYFTHHLENLFDELRAGRLQLDQDIIQLVLNSRDHIETLLGYPAPSADLMAISETILAKIKLHLPEQPSARETSTQEAPSKRSEIVQLYRITLLPCANAFREGFDLLPVIRELGGLGNCQVSTYLNQDYAACEFDPESCYLQSTMLLSTDAGENAIQEVFIFVQDDWQIQVEVLPEDEAWRVGELLVSQGVLSDKALKDWLESQPKTGQRLSESGLAEPEQVERALSEQRYIRQQQQQKQQEEQNLKVPQRKLDALMDQVGELVILQASLDQLALEREDDRLNTLAEELSRLANGLRDIAFDIRMLPIGSTFGRFRRLVRDLSKDLGKAVELETQGADTELDKVVLDKLVDPLVHILRNSLDHGIETPQVRLGQGKTETGTLKLSAYHHQGQILIEISDDGAGLNRDRILKKAQERGLVSPSAPLDDKDIYQLIFEPGFSTADTISDVSGRGVGMDVVRSSIEALQGKVALDSEPGKGTRIRIMLPMTLSIIEGLMVSVAGQKFVIPLNQVEECIETSASELSNKNATRLIRHREQLVPSLRLRESFALQGTQPPIEQTVIVRTGDSLLGVTVDEVIGNYQTVIRNLGKLYRDTPGVMGATILGDGGIAMILDLAQLTQATENTF</sequence>
<dbReference type="CDD" id="cd00088">
    <property type="entry name" value="HPT"/>
    <property type="match status" value="1"/>
</dbReference>
<dbReference type="PROSITE" id="PS50109">
    <property type="entry name" value="HIS_KIN"/>
    <property type="match status" value="1"/>
</dbReference>
<comment type="catalytic activity">
    <reaction evidence="1">
        <text>ATP + protein L-histidine = ADP + protein N-phospho-L-histidine.</text>
        <dbReference type="EC" id="2.7.13.3"/>
    </reaction>
</comment>
<dbReference type="Pfam" id="PF02895">
    <property type="entry name" value="H-kinase_dim"/>
    <property type="match status" value="1"/>
</dbReference>
<evidence type="ECO:0000256" key="3">
    <source>
        <dbReference type="ARBA" id="ARBA00021495"/>
    </source>
</evidence>
<dbReference type="InterPro" id="IPR051315">
    <property type="entry name" value="Bact_Chemotaxis_CheA"/>
</dbReference>
<evidence type="ECO:0000259" key="13">
    <source>
        <dbReference type="PROSITE" id="PS50109"/>
    </source>
</evidence>
<dbReference type="EC" id="2.7.13.3" evidence="2"/>
<dbReference type="InterPro" id="IPR003594">
    <property type="entry name" value="HATPase_dom"/>
</dbReference>
<dbReference type="GO" id="GO:0006935">
    <property type="term" value="P:chemotaxis"/>
    <property type="evidence" value="ECO:0007669"/>
    <property type="project" value="UniProtKB-KW"/>
</dbReference>
<keyword evidence="9" id="KW-0067">ATP-binding</keyword>
<dbReference type="GO" id="GO:0005737">
    <property type="term" value="C:cytoplasm"/>
    <property type="evidence" value="ECO:0007669"/>
    <property type="project" value="InterPro"/>
</dbReference>
<dbReference type="PRINTS" id="PR00344">
    <property type="entry name" value="BCTRLSENSOR"/>
</dbReference>
<dbReference type="Proteomes" id="UP000664654">
    <property type="component" value="Unassembled WGS sequence"/>
</dbReference>
<comment type="function">
    <text evidence="11">Involved in the transmission of sensory signals from the chemoreceptors to the flagellar motors. CheA is autophosphorylated; it can transfer its phosphate group to either CheB or CheY.</text>
</comment>
<evidence type="ECO:0000313" key="16">
    <source>
        <dbReference type="EMBL" id="MBN7827077.1"/>
    </source>
</evidence>
<feature type="domain" description="CheW-like" evidence="14">
    <location>
        <begin position="549"/>
        <end position="681"/>
    </location>
</feature>
<dbReference type="CDD" id="cd00731">
    <property type="entry name" value="CheA_reg"/>
    <property type="match status" value="1"/>
</dbReference>
<evidence type="ECO:0000256" key="4">
    <source>
        <dbReference type="ARBA" id="ARBA00022500"/>
    </source>
</evidence>
<dbReference type="SUPFAM" id="SSF47226">
    <property type="entry name" value="Histidine-containing phosphotransfer domain, HPT domain"/>
    <property type="match status" value="1"/>
</dbReference>
<keyword evidence="7" id="KW-0547">Nucleotide-binding</keyword>
<keyword evidence="8" id="KW-0418">Kinase</keyword>
<dbReference type="AlphaFoldDB" id="A0A939DQQ7"/>
<dbReference type="InterPro" id="IPR005467">
    <property type="entry name" value="His_kinase_dom"/>
</dbReference>
<evidence type="ECO:0000256" key="12">
    <source>
        <dbReference type="PROSITE-ProRule" id="PRU00110"/>
    </source>
</evidence>
<dbReference type="PROSITE" id="PS50894">
    <property type="entry name" value="HPT"/>
    <property type="match status" value="1"/>
</dbReference>
<dbReference type="InterPro" id="IPR036890">
    <property type="entry name" value="HATPase_C_sf"/>
</dbReference>
<dbReference type="SUPFAM" id="SSF55874">
    <property type="entry name" value="ATPase domain of HSP90 chaperone/DNA topoisomerase II/histidine kinase"/>
    <property type="match status" value="1"/>
</dbReference>
<accession>A0A939DQQ7</accession>
<evidence type="ECO:0000256" key="11">
    <source>
        <dbReference type="ARBA" id="ARBA00035100"/>
    </source>
</evidence>
<dbReference type="InterPro" id="IPR008207">
    <property type="entry name" value="Sig_transdc_His_kin_Hpt_dom"/>
</dbReference>
<organism evidence="16 17">
    <name type="scientific">Bowmanella dokdonensis</name>
    <dbReference type="NCBI Taxonomy" id="751969"/>
    <lineage>
        <taxon>Bacteria</taxon>
        <taxon>Pseudomonadati</taxon>
        <taxon>Pseudomonadota</taxon>
        <taxon>Gammaproteobacteria</taxon>
        <taxon>Alteromonadales</taxon>
        <taxon>Alteromonadaceae</taxon>
        <taxon>Bowmanella</taxon>
    </lineage>
</organism>
<feature type="modified residue" description="Phosphohistidine" evidence="12">
    <location>
        <position position="44"/>
    </location>
</feature>
<dbReference type="FunFam" id="3.30.565.10:FF:000016">
    <property type="entry name" value="Chemotaxis protein CheA, putative"/>
    <property type="match status" value="1"/>
</dbReference>
<comment type="caution">
    <text evidence="16">The sequence shown here is derived from an EMBL/GenBank/DDBJ whole genome shotgun (WGS) entry which is preliminary data.</text>
</comment>
<evidence type="ECO:0000256" key="10">
    <source>
        <dbReference type="ARBA" id="ARBA00023012"/>
    </source>
</evidence>
<dbReference type="Gene3D" id="1.10.287.560">
    <property type="entry name" value="Histidine kinase CheA-like, homodimeric domain"/>
    <property type="match status" value="1"/>
</dbReference>
<feature type="domain" description="HPt" evidence="15">
    <location>
        <begin position="1"/>
        <end position="101"/>
    </location>
</feature>
<dbReference type="InterPro" id="IPR004358">
    <property type="entry name" value="Sig_transdc_His_kin-like_C"/>
</dbReference>
<dbReference type="SMART" id="SM01231">
    <property type="entry name" value="H-kinase_dim"/>
    <property type="match status" value="1"/>
</dbReference>
<dbReference type="InterPro" id="IPR004105">
    <property type="entry name" value="CheA-like_dim"/>
</dbReference>
<evidence type="ECO:0000256" key="6">
    <source>
        <dbReference type="ARBA" id="ARBA00022679"/>
    </source>
</evidence>
<evidence type="ECO:0000256" key="1">
    <source>
        <dbReference type="ARBA" id="ARBA00000085"/>
    </source>
</evidence>
<keyword evidence="10" id="KW-0902">Two-component regulatory system</keyword>
<dbReference type="InterPro" id="IPR036061">
    <property type="entry name" value="CheW-like_dom_sf"/>
</dbReference>
<evidence type="ECO:0000259" key="14">
    <source>
        <dbReference type="PROSITE" id="PS50851"/>
    </source>
</evidence>
<dbReference type="SMART" id="SM00260">
    <property type="entry name" value="CheW"/>
    <property type="match status" value="1"/>
</dbReference>
<gene>
    <name evidence="16" type="ORF">J0A66_17735</name>
</gene>
<dbReference type="SMART" id="SM00073">
    <property type="entry name" value="HPT"/>
    <property type="match status" value="1"/>
</dbReference>
<reference evidence="16" key="1">
    <citation type="submission" date="2021-03" db="EMBL/GenBank/DDBJ databases">
        <title>novel species isolated from a fishpond in China.</title>
        <authorList>
            <person name="Lu H."/>
            <person name="Cai Z."/>
        </authorList>
    </citation>
    <scope>NUCLEOTIDE SEQUENCE</scope>
    <source>
        <strain evidence="16">JCM 30855</strain>
    </source>
</reference>
<evidence type="ECO:0000256" key="2">
    <source>
        <dbReference type="ARBA" id="ARBA00012438"/>
    </source>
</evidence>
<dbReference type="SUPFAM" id="SSF50341">
    <property type="entry name" value="CheW-like"/>
    <property type="match status" value="1"/>
</dbReference>
<dbReference type="PANTHER" id="PTHR43395:SF10">
    <property type="entry name" value="CHEMOTAXIS PROTEIN CHEA"/>
    <property type="match status" value="1"/>
</dbReference>
<keyword evidence="4" id="KW-0145">Chemotaxis</keyword>
<protein>
    <recommendedName>
        <fullName evidence="3">Chemotaxis protein CheA</fullName>
        <ecNumber evidence="2">2.7.13.3</ecNumber>
    </recommendedName>
</protein>
<dbReference type="GO" id="GO:0000155">
    <property type="term" value="F:phosphorelay sensor kinase activity"/>
    <property type="evidence" value="ECO:0007669"/>
    <property type="project" value="InterPro"/>
</dbReference>
<dbReference type="InterPro" id="IPR036097">
    <property type="entry name" value="HisK_dim/P_sf"/>
</dbReference>
<dbReference type="PROSITE" id="PS50851">
    <property type="entry name" value="CHEW"/>
    <property type="match status" value="1"/>
</dbReference>